<dbReference type="RefSeq" id="WP_169662623.1">
    <property type="nucleotide sequence ID" value="NZ_CP076132.1"/>
</dbReference>
<dbReference type="EMBL" id="CP076132">
    <property type="protein sequence ID" value="QWG01044.1"/>
    <property type="molecule type" value="Genomic_DNA"/>
</dbReference>
<evidence type="ECO:0000313" key="2">
    <source>
        <dbReference type="EMBL" id="QWG01044.1"/>
    </source>
</evidence>
<evidence type="ECO:0000313" key="3">
    <source>
        <dbReference type="Proteomes" id="UP000678679"/>
    </source>
</evidence>
<accession>A0AAX1N0M1</accession>
<keyword evidence="1" id="KW-1133">Transmembrane helix</keyword>
<evidence type="ECO:0000256" key="1">
    <source>
        <dbReference type="SAM" id="Phobius"/>
    </source>
</evidence>
<dbReference type="AlphaFoldDB" id="A0AAX1N0M1"/>
<feature type="transmembrane region" description="Helical" evidence="1">
    <location>
        <begin position="87"/>
        <end position="105"/>
    </location>
</feature>
<dbReference type="KEGG" id="fya:KMW28_15435"/>
<keyword evidence="1" id="KW-0472">Membrane</keyword>
<keyword evidence="3" id="KW-1185">Reference proteome</keyword>
<sequence>MEHQLQKLGRLIHQAKIAFVVLSILNVAFLLFEDCVLSEKMITVAWSGVLMISIKSLNNSMKDILILLMLLLLSLNLFLLMFDIEFFIRQSFGSLIEFITIAFFFKRVIREEGKLQTLESRVYP</sequence>
<reference evidence="2 3" key="1">
    <citation type="submission" date="2021-05" db="EMBL/GenBank/DDBJ databases">
        <title>Comparative genomic studies on the polysaccharide-degrading batcterial strains of the Flammeovirga genus.</title>
        <authorList>
            <person name="Zewei F."/>
            <person name="Zheng Z."/>
            <person name="Yu L."/>
            <person name="Ruyue G."/>
            <person name="Yanhong M."/>
            <person name="Yuanyuan C."/>
            <person name="Jingyan G."/>
            <person name="Wenjun H."/>
        </authorList>
    </citation>
    <scope>NUCLEOTIDE SEQUENCE [LARGE SCALE GENOMIC DNA]</scope>
    <source>
        <strain evidence="2 3">NBRC:100898</strain>
    </source>
</reference>
<protein>
    <submittedName>
        <fullName evidence="2">Uncharacterized protein</fullName>
    </submittedName>
</protein>
<keyword evidence="1" id="KW-0812">Transmembrane</keyword>
<gene>
    <name evidence="2" type="ORF">KMW28_15435</name>
</gene>
<dbReference type="Proteomes" id="UP000678679">
    <property type="component" value="Chromosome 1"/>
</dbReference>
<name>A0AAX1N0M1_9BACT</name>
<proteinExistence type="predicted"/>
<organism evidence="2 3">
    <name type="scientific">Flammeovirga yaeyamensis</name>
    <dbReference type="NCBI Taxonomy" id="367791"/>
    <lineage>
        <taxon>Bacteria</taxon>
        <taxon>Pseudomonadati</taxon>
        <taxon>Bacteroidota</taxon>
        <taxon>Cytophagia</taxon>
        <taxon>Cytophagales</taxon>
        <taxon>Flammeovirgaceae</taxon>
        <taxon>Flammeovirga</taxon>
    </lineage>
</organism>
<feature type="transmembrane region" description="Helical" evidence="1">
    <location>
        <begin position="64"/>
        <end position="81"/>
    </location>
</feature>
<feature type="transmembrane region" description="Helical" evidence="1">
    <location>
        <begin position="12"/>
        <end position="32"/>
    </location>
</feature>